<proteinExistence type="predicted"/>
<feature type="compositionally biased region" description="Low complexity" evidence="2">
    <location>
        <begin position="1"/>
        <end position="42"/>
    </location>
</feature>
<dbReference type="FunFam" id="3.40.50.1110:FF:000002">
    <property type="entry name" value="isoamyl acetate-hydrolyzing esterase 1 homolog"/>
    <property type="match status" value="1"/>
</dbReference>
<keyword evidence="3" id="KW-0472">Membrane</keyword>
<dbReference type="InterPro" id="IPR013830">
    <property type="entry name" value="SGNH_hydro"/>
</dbReference>
<dbReference type="GO" id="GO:0016787">
    <property type="term" value="F:hydrolase activity"/>
    <property type="evidence" value="ECO:0007669"/>
    <property type="project" value="UniProtKB-KW"/>
</dbReference>
<feature type="region of interest" description="Disordered" evidence="2">
    <location>
        <begin position="1"/>
        <end position="47"/>
    </location>
</feature>
<accession>A0A8T1VK88</accession>
<evidence type="ECO:0000256" key="2">
    <source>
        <dbReference type="SAM" id="MobiDB-lite"/>
    </source>
</evidence>
<keyword evidence="6" id="KW-1185">Reference proteome</keyword>
<protein>
    <recommendedName>
        <fullName evidence="4">SGNH hydrolase-type esterase domain-containing protein</fullName>
    </recommendedName>
</protein>
<dbReference type="AlphaFoldDB" id="A0A8T1VK88"/>
<feature type="domain" description="SGNH hydrolase-type esterase" evidence="4">
    <location>
        <begin position="102"/>
        <end position="298"/>
    </location>
</feature>
<keyword evidence="3" id="KW-1133">Transmembrane helix</keyword>
<keyword evidence="3" id="KW-0812">Transmembrane</keyword>
<feature type="transmembrane region" description="Helical" evidence="3">
    <location>
        <begin position="64"/>
        <end position="82"/>
    </location>
</feature>
<organism evidence="5 6">
    <name type="scientific">Phytophthora pseudosyringae</name>
    <dbReference type="NCBI Taxonomy" id="221518"/>
    <lineage>
        <taxon>Eukaryota</taxon>
        <taxon>Sar</taxon>
        <taxon>Stramenopiles</taxon>
        <taxon>Oomycota</taxon>
        <taxon>Peronosporomycetes</taxon>
        <taxon>Peronosporales</taxon>
        <taxon>Peronosporaceae</taxon>
        <taxon>Phytophthora</taxon>
    </lineage>
</organism>
<sequence length="352" mass="38961">MERSPISPTQSSPSESSCSSCSSSSSLYSEPSPPSSSSHLPYSKPPLAPPPAQSACISTSTKRILLGTFVIGAFIAWWLGAWETAMVRAGFRHRLRPAVLLVGDSLTEKGMFPSTMGWVTMLESDCRRSVDVVPRGLAGYNTKWYLKHAMPIVRDEITSHSYLPLLVTIWLGANDAALPDGSASESHVPIEEYQDNLVKLVSAFQATTPTARLLLITPPYVDDKAQRKNAKKNKGAKKGLAAHSNDMAGKYARACVETAKKVGVPVLDLHTYFNSLSKRKRKDLLEDGLHFNTTGNALMYQKLREKIEAEFQDIAEKLEHWQFPHYEEFVETDPWTPDASTTVDFTSVRVRS</sequence>
<reference evidence="5" key="1">
    <citation type="submission" date="2021-02" db="EMBL/GenBank/DDBJ databases">
        <authorList>
            <person name="Palmer J.M."/>
        </authorList>
    </citation>
    <scope>NUCLEOTIDE SEQUENCE</scope>
    <source>
        <strain evidence="5">SCRP734</strain>
    </source>
</reference>
<dbReference type="PANTHER" id="PTHR14209">
    <property type="entry name" value="ISOAMYL ACETATE-HYDROLYZING ESTERASE 1"/>
    <property type="match status" value="1"/>
</dbReference>
<dbReference type="OrthoDB" id="671439at2759"/>
<name>A0A8T1VK88_9STRA</name>
<evidence type="ECO:0000313" key="6">
    <source>
        <dbReference type="Proteomes" id="UP000694044"/>
    </source>
</evidence>
<dbReference type="Proteomes" id="UP000694044">
    <property type="component" value="Unassembled WGS sequence"/>
</dbReference>
<evidence type="ECO:0000256" key="3">
    <source>
        <dbReference type="SAM" id="Phobius"/>
    </source>
</evidence>
<dbReference type="InterPro" id="IPR045136">
    <property type="entry name" value="Iah1-like"/>
</dbReference>
<evidence type="ECO:0000313" key="5">
    <source>
        <dbReference type="EMBL" id="KAG7380600.1"/>
    </source>
</evidence>
<dbReference type="CDD" id="cd01838">
    <property type="entry name" value="Isoamyl_acetate_hydrolase_like"/>
    <property type="match status" value="1"/>
</dbReference>
<evidence type="ECO:0000259" key="4">
    <source>
        <dbReference type="Pfam" id="PF13472"/>
    </source>
</evidence>
<gene>
    <name evidence="5" type="ORF">PHYPSEUDO_006994</name>
</gene>
<evidence type="ECO:0000256" key="1">
    <source>
        <dbReference type="ARBA" id="ARBA00022801"/>
    </source>
</evidence>
<dbReference type="Pfam" id="PF13472">
    <property type="entry name" value="Lipase_GDSL_2"/>
    <property type="match status" value="1"/>
</dbReference>
<dbReference type="PANTHER" id="PTHR14209:SF19">
    <property type="entry name" value="ISOAMYL ACETATE-HYDROLYZING ESTERASE 1 HOMOLOG"/>
    <property type="match status" value="1"/>
</dbReference>
<dbReference type="EMBL" id="JAGDFM010000285">
    <property type="protein sequence ID" value="KAG7380600.1"/>
    <property type="molecule type" value="Genomic_DNA"/>
</dbReference>
<keyword evidence="1" id="KW-0378">Hydrolase</keyword>
<comment type="caution">
    <text evidence="5">The sequence shown here is derived from an EMBL/GenBank/DDBJ whole genome shotgun (WGS) entry which is preliminary data.</text>
</comment>